<evidence type="ECO:0000313" key="1">
    <source>
        <dbReference type="EMBL" id="KAJ7377810.1"/>
    </source>
</evidence>
<comment type="caution">
    <text evidence="1">The sequence shown here is derived from an EMBL/GenBank/DDBJ whole genome shotgun (WGS) entry which is preliminary data.</text>
</comment>
<name>A0A9W9ZAF7_9CNID</name>
<protein>
    <submittedName>
        <fullName evidence="1">Protein abhd16a</fullName>
    </submittedName>
</protein>
<keyword evidence="2" id="KW-1185">Reference proteome</keyword>
<organism evidence="1 2">
    <name type="scientific">Desmophyllum pertusum</name>
    <dbReference type="NCBI Taxonomy" id="174260"/>
    <lineage>
        <taxon>Eukaryota</taxon>
        <taxon>Metazoa</taxon>
        <taxon>Cnidaria</taxon>
        <taxon>Anthozoa</taxon>
        <taxon>Hexacorallia</taxon>
        <taxon>Scleractinia</taxon>
        <taxon>Caryophylliina</taxon>
        <taxon>Caryophylliidae</taxon>
        <taxon>Desmophyllum</taxon>
    </lineage>
</organism>
<sequence>MAIVKMRCGNTSLLLIKLLKRAIWNSLNVDVDLCRSMYKSFVELNGKDFPMMLGQDLSEEQRTHLLYVSVPDGLRCRTLH</sequence>
<gene>
    <name evidence="1" type="primary">ABHD16A_3</name>
    <name evidence="1" type="ORF">OS493_026377</name>
</gene>
<dbReference type="EMBL" id="MU826372">
    <property type="protein sequence ID" value="KAJ7377810.1"/>
    <property type="molecule type" value="Genomic_DNA"/>
</dbReference>
<dbReference type="Proteomes" id="UP001163046">
    <property type="component" value="Unassembled WGS sequence"/>
</dbReference>
<dbReference type="AlphaFoldDB" id="A0A9W9ZAF7"/>
<reference evidence="1" key="1">
    <citation type="submission" date="2023-01" db="EMBL/GenBank/DDBJ databases">
        <title>Genome assembly of the deep-sea coral Lophelia pertusa.</title>
        <authorList>
            <person name="Herrera S."/>
            <person name="Cordes E."/>
        </authorList>
    </citation>
    <scope>NUCLEOTIDE SEQUENCE</scope>
    <source>
        <strain evidence="1">USNM1676648</strain>
        <tissue evidence="1">Polyp</tissue>
    </source>
</reference>
<accession>A0A9W9ZAF7</accession>
<evidence type="ECO:0000313" key="2">
    <source>
        <dbReference type="Proteomes" id="UP001163046"/>
    </source>
</evidence>
<proteinExistence type="predicted"/>